<evidence type="ECO:0000256" key="5">
    <source>
        <dbReference type="ARBA" id="ARBA00022692"/>
    </source>
</evidence>
<dbReference type="InterPro" id="IPR042106">
    <property type="entry name" value="Nuo/plastoQ_OxRdtase_6_NuoJ"/>
</dbReference>
<dbReference type="PANTHER" id="PTHR33269:SF17">
    <property type="entry name" value="NADH-UBIQUINONE OXIDOREDUCTASE CHAIN 6"/>
    <property type="match status" value="1"/>
</dbReference>
<evidence type="ECO:0000256" key="11">
    <source>
        <dbReference type="ARBA" id="ARBA00025811"/>
    </source>
</evidence>
<evidence type="ECO:0000256" key="1">
    <source>
        <dbReference type="ARBA" id="ARBA00004651"/>
    </source>
</evidence>
<gene>
    <name evidence="14" type="ORF">Metal_1514</name>
</gene>
<evidence type="ECO:0000256" key="9">
    <source>
        <dbReference type="ARBA" id="ARBA00023027"/>
    </source>
</evidence>
<organism evidence="14 15">
    <name type="scientific">Methylomicrobium album BG8</name>
    <dbReference type="NCBI Taxonomy" id="686340"/>
    <lineage>
        <taxon>Bacteria</taxon>
        <taxon>Pseudomonadati</taxon>
        <taxon>Pseudomonadota</taxon>
        <taxon>Gammaproteobacteria</taxon>
        <taxon>Methylococcales</taxon>
        <taxon>Methylococcaceae</taxon>
        <taxon>Methylomicrobium</taxon>
    </lineage>
</organism>
<dbReference type="InterPro" id="IPR001457">
    <property type="entry name" value="NADH_UbQ/plastoQ_OxRdtase_su6"/>
</dbReference>
<feature type="transmembrane region" description="Helical" evidence="13">
    <location>
        <begin position="6"/>
        <end position="24"/>
    </location>
</feature>
<dbReference type="Proteomes" id="UP000005090">
    <property type="component" value="Chromosome"/>
</dbReference>
<keyword evidence="4 13" id="KW-1003">Cell membrane</keyword>
<keyword evidence="14" id="KW-0830">Ubiquinone</keyword>
<dbReference type="EMBL" id="CM001475">
    <property type="protein sequence ID" value="EIC29297.1"/>
    <property type="molecule type" value="Genomic_DNA"/>
</dbReference>
<feature type="transmembrane region" description="Helical" evidence="13">
    <location>
        <begin position="57"/>
        <end position="75"/>
    </location>
</feature>
<feature type="transmembrane region" description="Helical" evidence="13">
    <location>
        <begin position="31"/>
        <end position="51"/>
    </location>
</feature>
<dbReference type="GO" id="GO:0048038">
    <property type="term" value="F:quinone binding"/>
    <property type="evidence" value="ECO:0007669"/>
    <property type="project" value="UniProtKB-UniRule"/>
</dbReference>
<feature type="transmembrane region" description="Helical" evidence="13">
    <location>
        <begin position="134"/>
        <end position="156"/>
    </location>
</feature>
<dbReference type="Gene3D" id="1.20.120.1200">
    <property type="entry name" value="NADH-ubiquinone/plastoquinone oxidoreductase chain 6, subunit NuoJ"/>
    <property type="match status" value="1"/>
</dbReference>
<dbReference type="GO" id="GO:0005886">
    <property type="term" value="C:plasma membrane"/>
    <property type="evidence" value="ECO:0007669"/>
    <property type="project" value="UniProtKB-SubCell"/>
</dbReference>
<evidence type="ECO:0000256" key="8">
    <source>
        <dbReference type="ARBA" id="ARBA00022989"/>
    </source>
</evidence>
<keyword evidence="15" id="KW-1185">Reference proteome</keyword>
<keyword evidence="5 13" id="KW-0812">Transmembrane</keyword>
<keyword evidence="10 13" id="KW-0472">Membrane</keyword>
<dbReference type="NCBIfam" id="NF005162">
    <property type="entry name" value="PRK06638.1-1"/>
    <property type="match status" value="1"/>
</dbReference>
<evidence type="ECO:0000256" key="12">
    <source>
        <dbReference type="ARBA" id="ARBA00047712"/>
    </source>
</evidence>
<evidence type="ECO:0000256" key="10">
    <source>
        <dbReference type="ARBA" id="ARBA00023136"/>
    </source>
</evidence>
<evidence type="ECO:0000256" key="6">
    <source>
        <dbReference type="ARBA" id="ARBA00022719"/>
    </source>
</evidence>
<name>H8GKX5_METAL</name>
<dbReference type="FunFam" id="1.20.120.1200:FF:000001">
    <property type="entry name" value="NADH-quinone oxidoreductase subunit J"/>
    <property type="match status" value="1"/>
</dbReference>
<evidence type="ECO:0000256" key="4">
    <source>
        <dbReference type="ARBA" id="ARBA00022475"/>
    </source>
</evidence>
<dbReference type="eggNOG" id="COG0839">
    <property type="taxonomic scope" value="Bacteria"/>
</dbReference>
<keyword evidence="8 13" id="KW-1133">Transmembrane helix</keyword>
<dbReference type="Pfam" id="PF00499">
    <property type="entry name" value="Oxidored_q3"/>
    <property type="match status" value="1"/>
</dbReference>
<dbReference type="GO" id="GO:0008137">
    <property type="term" value="F:NADH dehydrogenase (ubiquinone) activity"/>
    <property type="evidence" value="ECO:0007669"/>
    <property type="project" value="UniProtKB-UniRule"/>
</dbReference>
<dbReference type="PANTHER" id="PTHR33269">
    <property type="entry name" value="NADH-UBIQUINONE OXIDOREDUCTASE CHAIN 6"/>
    <property type="match status" value="1"/>
</dbReference>
<evidence type="ECO:0000256" key="7">
    <source>
        <dbReference type="ARBA" id="ARBA00022967"/>
    </source>
</evidence>
<comment type="subunit">
    <text evidence="11">Composed of 13 different subunits. Subunits NuoA, H, J, K, L, M, N constitute the membrane sector of the complex.</text>
</comment>
<comment type="subcellular location">
    <subcellularLocation>
        <location evidence="1 13">Cell membrane</location>
        <topology evidence="1 13">Multi-pass membrane protein</topology>
    </subcellularLocation>
</comment>
<evidence type="ECO:0000256" key="2">
    <source>
        <dbReference type="ARBA" id="ARBA00005698"/>
    </source>
</evidence>
<evidence type="ECO:0000313" key="14">
    <source>
        <dbReference type="EMBL" id="EIC29297.1"/>
    </source>
</evidence>
<reference evidence="14 15" key="1">
    <citation type="journal article" date="2013" name="Genome Announc.">
        <title>Genome Sequence of the Obligate Gammaproteobacterial Methanotroph Methylomicrobium album Strain BG8.</title>
        <authorList>
            <person name="Kits K.D."/>
            <person name="Kalyuzhnaya M.G."/>
            <person name="Klotz M.G."/>
            <person name="Jetten M.S."/>
            <person name="Op den Camp H.J."/>
            <person name="Vuilleumier S."/>
            <person name="Bringel F."/>
            <person name="Dispirito A.A."/>
            <person name="Murrell J.C."/>
            <person name="Bruce D."/>
            <person name="Cheng J.F."/>
            <person name="Copeland A."/>
            <person name="Goodwin L."/>
            <person name="Hauser L."/>
            <person name="Lajus A."/>
            <person name="Land M.L."/>
            <person name="Lapidus A."/>
            <person name="Lucas S."/>
            <person name="Medigue C."/>
            <person name="Pitluck S."/>
            <person name="Woyke T."/>
            <person name="Zeytun A."/>
            <person name="Stein L.Y."/>
        </authorList>
    </citation>
    <scope>NUCLEOTIDE SEQUENCE [LARGE SCALE GENOMIC DNA]</scope>
    <source>
        <strain evidence="14 15">BG8</strain>
    </source>
</reference>
<evidence type="ECO:0000256" key="3">
    <source>
        <dbReference type="ARBA" id="ARBA00019907"/>
    </source>
</evidence>
<protein>
    <recommendedName>
        <fullName evidence="3 13">NADH-quinone oxidoreductase subunit J</fullName>
        <ecNumber evidence="13">7.1.1.-</ecNumber>
    </recommendedName>
</protein>
<comment type="function">
    <text evidence="13">NDH-1 shuttles electrons from NADH, via FMN and iron-sulfur (Fe-S) centers, to quinones in the respiratory chain. Couples the redox reaction to proton translocation (for every two electrons transferred, four hydrogen ions are translocated across the cytoplasmic membrane), and thus conserves the redox energy in a proton gradient.</text>
</comment>
<keyword evidence="6 13" id="KW-0874">Quinone</keyword>
<sequence>MAPILFYLTSAVAVFATVMMLTRLNAVHGLLYLILSLLAVGVIFFLMGAYFAAVLEVIIYAGAIMVLFVFVIMMLNQGQTTTAQERAWLQPGVWIGPSLLALILLAEMAVIIVHGGHMETGRIVSAKQVGIALFGPYLIAVELASILLLAGLVGAYHLGRPIPKTLPPENGP</sequence>
<keyword evidence="7" id="KW-1278">Translocase</keyword>
<proteinExistence type="inferred from homology"/>
<evidence type="ECO:0000313" key="15">
    <source>
        <dbReference type="Proteomes" id="UP000005090"/>
    </source>
</evidence>
<dbReference type="RefSeq" id="WP_005371049.1">
    <property type="nucleotide sequence ID" value="NZ_CM001475.1"/>
</dbReference>
<feature type="transmembrane region" description="Helical" evidence="13">
    <location>
        <begin position="87"/>
        <end position="114"/>
    </location>
</feature>
<keyword evidence="9 13" id="KW-0520">NAD</keyword>
<accession>H8GKX5</accession>
<dbReference type="EC" id="7.1.1.-" evidence="13"/>
<comment type="similarity">
    <text evidence="2 13">Belongs to the complex I subunit 6 family.</text>
</comment>
<dbReference type="HOGENOM" id="CLU_085957_0_1_6"/>
<dbReference type="STRING" id="686340.Metal_1514"/>
<comment type="catalytic activity">
    <reaction evidence="12 13">
        <text>a quinone + NADH + 5 H(+)(in) = a quinol + NAD(+) + 4 H(+)(out)</text>
        <dbReference type="Rhea" id="RHEA:57888"/>
        <dbReference type="ChEBI" id="CHEBI:15378"/>
        <dbReference type="ChEBI" id="CHEBI:24646"/>
        <dbReference type="ChEBI" id="CHEBI:57540"/>
        <dbReference type="ChEBI" id="CHEBI:57945"/>
        <dbReference type="ChEBI" id="CHEBI:132124"/>
    </reaction>
</comment>
<dbReference type="AlphaFoldDB" id="H8GKX5"/>
<evidence type="ECO:0000256" key="13">
    <source>
        <dbReference type="RuleBase" id="RU004429"/>
    </source>
</evidence>